<protein>
    <recommendedName>
        <fullName evidence="5">Pentatricopeptide repeat-containing protein</fullName>
    </recommendedName>
</protein>
<dbReference type="GO" id="GO:0009451">
    <property type="term" value="P:RNA modification"/>
    <property type="evidence" value="ECO:0007669"/>
    <property type="project" value="InterPro"/>
</dbReference>
<dbReference type="PROSITE" id="PS51375">
    <property type="entry name" value="PPR"/>
    <property type="match status" value="1"/>
</dbReference>
<dbReference type="OrthoDB" id="663297at2759"/>
<feature type="repeat" description="PPR" evidence="2">
    <location>
        <begin position="16"/>
        <end position="50"/>
    </location>
</feature>
<sequence length="111" mass="12288">MVDEATSVCRELGERDEVCWTTMIVGYSQSGREVNALVLFNDMMAENSRPDNYPISVVVSVCAKLTSLGIGKVVHGKAFRIGIECDLLVSTAFIDMYNRCGEILDTWSVFV</sequence>
<proteinExistence type="predicted"/>
<dbReference type="Gene3D" id="1.25.40.10">
    <property type="entry name" value="Tetratricopeptide repeat domain"/>
    <property type="match status" value="1"/>
</dbReference>
<evidence type="ECO:0000256" key="2">
    <source>
        <dbReference type="PROSITE-ProRule" id="PRU00708"/>
    </source>
</evidence>
<comment type="caution">
    <text evidence="3">The sequence shown here is derived from an EMBL/GenBank/DDBJ whole genome shotgun (WGS) entry which is preliminary data.</text>
</comment>
<dbReference type="InterPro" id="IPR002885">
    <property type="entry name" value="PPR_rpt"/>
</dbReference>
<organism evidence="3 4">
    <name type="scientific">Kingdonia uniflora</name>
    <dbReference type="NCBI Taxonomy" id="39325"/>
    <lineage>
        <taxon>Eukaryota</taxon>
        <taxon>Viridiplantae</taxon>
        <taxon>Streptophyta</taxon>
        <taxon>Embryophyta</taxon>
        <taxon>Tracheophyta</taxon>
        <taxon>Spermatophyta</taxon>
        <taxon>Magnoliopsida</taxon>
        <taxon>Ranunculales</taxon>
        <taxon>Circaeasteraceae</taxon>
        <taxon>Kingdonia</taxon>
    </lineage>
</organism>
<dbReference type="NCBIfam" id="TIGR00756">
    <property type="entry name" value="PPR"/>
    <property type="match status" value="1"/>
</dbReference>
<keyword evidence="4" id="KW-1185">Reference proteome</keyword>
<evidence type="ECO:0000256" key="1">
    <source>
        <dbReference type="ARBA" id="ARBA00022737"/>
    </source>
</evidence>
<dbReference type="Pfam" id="PF13041">
    <property type="entry name" value="PPR_2"/>
    <property type="match status" value="1"/>
</dbReference>
<dbReference type="EMBL" id="JACGCM010001793">
    <property type="protein sequence ID" value="KAF6149500.1"/>
    <property type="molecule type" value="Genomic_DNA"/>
</dbReference>
<evidence type="ECO:0008006" key="5">
    <source>
        <dbReference type="Google" id="ProtNLM"/>
    </source>
</evidence>
<evidence type="ECO:0000313" key="3">
    <source>
        <dbReference type="EMBL" id="KAF6149500.1"/>
    </source>
</evidence>
<accession>A0A7J7M3U8</accession>
<dbReference type="InterPro" id="IPR046960">
    <property type="entry name" value="PPR_At4g14850-like_plant"/>
</dbReference>
<dbReference type="InterPro" id="IPR011990">
    <property type="entry name" value="TPR-like_helical_dom_sf"/>
</dbReference>
<dbReference type="PANTHER" id="PTHR47926">
    <property type="entry name" value="PENTATRICOPEPTIDE REPEAT-CONTAINING PROTEIN"/>
    <property type="match status" value="1"/>
</dbReference>
<keyword evidence="1" id="KW-0677">Repeat</keyword>
<dbReference type="Proteomes" id="UP000541444">
    <property type="component" value="Unassembled WGS sequence"/>
</dbReference>
<gene>
    <name evidence="3" type="ORF">GIB67_003648</name>
</gene>
<name>A0A7J7M3U8_9MAGN</name>
<evidence type="ECO:0000313" key="4">
    <source>
        <dbReference type="Proteomes" id="UP000541444"/>
    </source>
</evidence>
<dbReference type="AlphaFoldDB" id="A0A7J7M3U8"/>
<reference evidence="3 4" key="1">
    <citation type="journal article" date="2020" name="IScience">
        <title>Genome Sequencing of the Endangered Kingdonia uniflora (Circaeasteraceae, Ranunculales) Reveals Potential Mechanisms of Evolutionary Specialization.</title>
        <authorList>
            <person name="Sun Y."/>
            <person name="Deng T."/>
            <person name="Zhang A."/>
            <person name="Moore M.J."/>
            <person name="Landis J.B."/>
            <person name="Lin N."/>
            <person name="Zhang H."/>
            <person name="Zhang X."/>
            <person name="Huang J."/>
            <person name="Zhang X."/>
            <person name="Sun H."/>
            <person name="Wang H."/>
        </authorList>
    </citation>
    <scope>NUCLEOTIDE SEQUENCE [LARGE SCALE GENOMIC DNA]</scope>
    <source>
        <strain evidence="3">TB1705</strain>
        <tissue evidence="3">Leaf</tissue>
    </source>
</reference>
<dbReference type="GO" id="GO:0003723">
    <property type="term" value="F:RNA binding"/>
    <property type="evidence" value="ECO:0007669"/>
    <property type="project" value="InterPro"/>
</dbReference>